<keyword evidence="6" id="KW-0804">Transcription</keyword>
<dbReference type="InterPro" id="IPR052035">
    <property type="entry name" value="ZnF_BED_domain_contain"/>
</dbReference>
<evidence type="ECO:0000256" key="6">
    <source>
        <dbReference type="ARBA" id="ARBA00023163"/>
    </source>
</evidence>
<dbReference type="SMART" id="SM00614">
    <property type="entry name" value="ZnF_BED"/>
    <property type="match status" value="1"/>
</dbReference>
<keyword evidence="7" id="KW-0539">Nucleus</keyword>
<dbReference type="InterPro" id="IPR036236">
    <property type="entry name" value="Znf_C2H2_sf"/>
</dbReference>
<keyword evidence="4" id="KW-0862">Zinc</keyword>
<evidence type="ECO:0000313" key="10">
    <source>
        <dbReference type="EMBL" id="CAH2088736.1"/>
    </source>
</evidence>
<evidence type="ECO:0000256" key="2">
    <source>
        <dbReference type="ARBA" id="ARBA00022723"/>
    </source>
</evidence>
<evidence type="ECO:0000256" key="5">
    <source>
        <dbReference type="ARBA" id="ARBA00023015"/>
    </source>
</evidence>
<evidence type="ECO:0000256" key="8">
    <source>
        <dbReference type="PROSITE-ProRule" id="PRU00027"/>
    </source>
</evidence>
<dbReference type="GO" id="GO:0005634">
    <property type="term" value="C:nucleus"/>
    <property type="evidence" value="ECO:0007669"/>
    <property type="project" value="UniProtKB-SubCell"/>
</dbReference>
<evidence type="ECO:0000313" key="11">
    <source>
        <dbReference type="Proteomes" id="UP001153954"/>
    </source>
</evidence>
<dbReference type="SUPFAM" id="SSF57667">
    <property type="entry name" value="beta-beta-alpha zinc fingers"/>
    <property type="match status" value="1"/>
</dbReference>
<keyword evidence="5" id="KW-0805">Transcription regulation</keyword>
<evidence type="ECO:0000256" key="3">
    <source>
        <dbReference type="ARBA" id="ARBA00022771"/>
    </source>
</evidence>
<evidence type="ECO:0000259" key="9">
    <source>
        <dbReference type="PROSITE" id="PS50808"/>
    </source>
</evidence>
<sequence length="168" mass="19308">MRPKCSAIWTYFNEVDDQTVRCNLCNQTYSRKGRGTSGLRSHLQSRHKTEYTKYKKCDAALKKAEVEKKQTAAGVSLLSFTVHGINDNFKRVSLVLKCVTHEERHTGDLVAQKLDEIREEWDIPRQKLHAMVRDGGSNMRRAARISQIDEYRLHLTSITVVYTFSFGG</sequence>
<comment type="subcellular location">
    <subcellularLocation>
        <location evidence="1">Nucleus</location>
    </subcellularLocation>
</comment>
<keyword evidence="3 8" id="KW-0863">Zinc-finger</keyword>
<dbReference type="GO" id="GO:0008270">
    <property type="term" value="F:zinc ion binding"/>
    <property type="evidence" value="ECO:0007669"/>
    <property type="project" value="UniProtKB-KW"/>
</dbReference>
<comment type="caution">
    <text evidence="10">The sequence shown here is derived from an EMBL/GenBank/DDBJ whole genome shotgun (WGS) entry which is preliminary data.</text>
</comment>
<organism evidence="10 11">
    <name type="scientific">Euphydryas editha</name>
    <name type="common">Edith's checkerspot</name>
    <dbReference type="NCBI Taxonomy" id="104508"/>
    <lineage>
        <taxon>Eukaryota</taxon>
        <taxon>Metazoa</taxon>
        <taxon>Ecdysozoa</taxon>
        <taxon>Arthropoda</taxon>
        <taxon>Hexapoda</taxon>
        <taxon>Insecta</taxon>
        <taxon>Pterygota</taxon>
        <taxon>Neoptera</taxon>
        <taxon>Endopterygota</taxon>
        <taxon>Lepidoptera</taxon>
        <taxon>Glossata</taxon>
        <taxon>Ditrysia</taxon>
        <taxon>Papilionoidea</taxon>
        <taxon>Nymphalidae</taxon>
        <taxon>Nymphalinae</taxon>
        <taxon>Euphydryas</taxon>
    </lineage>
</organism>
<evidence type="ECO:0000256" key="7">
    <source>
        <dbReference type="ARBA" id="ARBA00023242"/>
    </source>
</evidence>
<dbReference type="PROSITE" id="PS50808">
    <property type="entry name" value="ZF_BED"/>
    <property type="match status" value="1"/>
</dbReference>
<evidence type="ECO:0000256" key="4">
    <source>
        <dbReference type="ARBA" id="ARBA00022833"/>
    </source>
</evidence>
<dbReference type="GO" id="GO:0009791">
    <property type="term" value="P:post-embryonic development"/>
    <property type="evidence" value="ECO:0007669"/>
    <property type="project" value="UniProtKB-ARBA"/>
</dbReference>
<dbReference type="AlphaFoldDB" id="A0AAU9TPC9"/>
<dbReference type="InterPro" id="IPR012337">
    <property type="entry name" value="RNaseH-like_sf"/>
</dbReference>
<dbReference type="Proteomes" id="UP001153954">
    <property type="component" value="Unassembled WGS sequence"/>
</dbReference>
<dbReference type="PANTHER" id="PTHR46481:SF10">
    <property type="entry name" value="ZINC FINGER BED DOMAIN-CONTAINING PROTEIN 39"/>
    <property type="match status" value="1"/>
</dbReference>
<dbReference type="EMBL" id="CAKOGL010000007">
    <property type="protein sequence ID" value="CAH2088736.1"/>
    <property type="molecule type" value="Genomic_DNA"/>
</dbReference>
<reference evidence="10" key="1">
    <citation type="submission" date="2022-03" db="EMBL/GenBank/DDBJ databases">
        <authorList>
            <person name="Tunstrom K."/>
        </authorList>
    </citation>
    <scope>NUCLEOTIDE SEQUENCE</scope>
</reference>
<dbReference type="PANTHER" id="PTHR46481">
    <property type="entry name" value="ZINC FINGER BED DOMAIN-CONTAINING PROTEIN 4"/>
    <property type="match status" value="1"/>
</dbReference>
<accession>A0AAU9TPC9</accession>
<dbReference type="InterPro" id="IPR003656">
    <property type="entry name" value="Znf_BED"/>
</dbReference>
<keyword evidence="2" id="KW-0479">Metal-binding</keyword>
<gene>
    <name evidence="10" type="ORF">EEDITHA_LOCUS4873</name>
</gene>
<dbReference type="GO" id="GO:0003677">
    <property type="term" value="F:DNA binding"/>
    <property type="evidence" value="ECO:0007669"/>
    <property type="project" value="InterPro"/>
</dbReference>
<name>A0AAU9TPC9_EUPED</name>
<keyword evidence="11" id="KW-1185">Reference proteome</keyword>
<proteinExistence type="predicted"/>
<protein>
    <recommendedName>
        <fullName evidence="9">BED-type domain-containing protein</fullName>
    </recommendedName>
</protein>
<evidence type="ECO:0000256" key="1">
    <source>
        <dbReference type="ARBA" id="ARBA00004123"/>
    </source>
</evidence>
<dbReference type="Pfam" id="PF02892">
    <property type="entry name" value="zf-BED"/>
    <property type="match status" value="1"/>
</dbReference>
<dbReference type="SUPFAM" id="SSF53098">
    <property type="entry name" value="Ribonuclease H-like"/>
    <property type="match status" value="1"/>
</dbReference>
<feature type="domain" description="BED-type" evidence="9">
    <location>
        <begin position="3"/>
        <end position="54"/>
    </location>
</feature>